<evidence type="ECO:0000256" key="5">
    <source>
        <dbReference type="ARBA" id="ARBA00023136"/>
    </source>
</evidence>
<accession>A0A0F9B0R7</accession>
<evidence type="ECO:0000256" key="6">
    <source>
        <dbReference type="SAM" id="Phobius"/>
    </source>
</evidence>
<keyword evidence="2" id="KW-1003">Cell membrane</keyword>
<feature type="transmembrane region" description="Helical" evidence="6">
    <location>
        <begin position="281"/>
        <end position="301"/>
    </location>
</feature>
<comment type="caution">
    <text evidence="8">The sequence shown here is derived from an EMBL/GenBank/DDBJ whole genome shotgun (WGS) entry which is preliminary data.</text>
</comment>
<feature type="transmembrane region" description="Helical" evidence="6">
    <location>
        <begin position="205"/>
        <end position="229"/>
    </location>
</feature>
<dbReference type="Gene3D" id="1.20.1640.10">
    <property type="entry name" value="Multidrug efflux transporter AcrB transmembrane domain"/>
    <property type="match status" value="1"/>
</dbReference>
<dbReference type="GO" id="GO:0005886">
    <property type="term" value="C:plasma membrane"/>
    <property type="evidence" value="ECO:0007669"/>
    <property type="project" value="UniProtKB-SubCell"/>
</dbReference>
<keyword evidence="4 6" id="KW-1133">Transmembrane helix</keyword>
<feature type="non-terminal residue" evidence="8">
    <location>
        <position position="397"/>
    </location>
</feature>
<dbReference type="InterPro" id="IPR050545">
    <property type="entry name" value="Mycobact_MmpL"/>
</dbReference>
<evidence type="ECO:0000256" key="3">
    <source>
        <dbReference type="ARBA" id="ARBA00022692"/>
    </source>
</evidence>
<evidence type="ECO:0000256" key="4">
    <source>
        <dbReference type="ARBA" id="ARBA00022989"/>
    </source>
</evidence>
<dbReference type="AlphaFoldDB" id="A0A0F9B0R7"/>
<sequence>FGSSTFIMISVKADDAYSLSTLTKIKNISEAIKKLPEVAEVLDPLNATIFKYLFGALVIKKSLPRGEIPQSLDKIETFKKEMLSEPILKNVVVSDNGESLAIYIRLKDDHNSEFLWKKLIEIVEPYQGPEKFYMSGRPIIESWVKEYLKKDSIRLAVPILILVIIVLFINFKSARGIFLPISIMLGSIIWTLGLMGIFNKTITMVGVMLPTLILVISSSYSIHFLNQYFKDIHYDSNKKRSIEKSINNIGKTIFLAALTTMAGFAALTINKIKPMRELGIFVLIGVFFSMILSLTFLPGLLTVLKKPKGMLQASREGSRTNIFFGHLGEIIIKRWIIILVLALAISVWSCLGIAKISVDTSWERWFKKNSEILTAQKFIKSNYGGISTFNVTFEIDE</sequence>
<evidence type="ECO:0000259" key="7">
    <source>
        <dbReference type="PROSITE" id="PS50156"/>
    </source>
</evidence>
<dbReference type="SUPFAM" id="SSF82866">
    <property type="entry name" value="Multidrug efflux transporter AcrB transmembrane domain"/>
    <property type="match status" value="1"/>
</dbReference>
<evidence type="ECO:0000313" key="8">
    <source>
        <dbReference type="EMBL" id="KKK78166.1"/>
    </source>
</evidence>
<dbReference type="InterPro" id="IPR000731">
    <property type="entry name" value="SSD"/>
</dbReference>
<feature type="domain" description="SSD" evidence="7">
    <location>
        <begin position="187"/>
        <end position="303"/>
    </location>
</feature>
<name>A0A0F9B0R7_9ZZZZ</name>
<feature type="transmembrane region" description="Helical" evidence="6">
    <location>
        <begin position="249"/>
        <end position="269"/>
    </location>
</feature>
<protein>
    <recommendedName>
        <fullName evidence="7">SSD domain-containing protein</fullName>
    </recommendedName>
</protein>
<dbReference type="Pfam" id="PF03176">
    <property type="entry name" value="MMPL"/>
    <property type="match status" value="1"/>
</dbReference>
<dbReference type="PROSITE" id="PS50156">
    <property type="entry name" value="SSD"/>
    <property type="match status" value="1"/>
</dbReference>
<reference evidence="8" key="1">
    <citation type="journal article" date="2015" name="Nature">
        <title>Complex archaea that bridge the gap between prokaryotes and eukaryotes.</title>
        <authorList>
            <person name="Spang A."/>
            <person name="Saw J.H."/>
            <person name="Jorgensen S.L."/>
            <person name="Zaremba-Niedzwiedzka K."/>
            <person name="Martijn J."/>
            <person name="Lind A.E."/>
            <person name="van Eijk R."/>
            <person name="Schleper C."/>
            <person name="Guy L."/>
            <person name="Ettema T.J."/>
        </authorList>
    </citation>
    <scope>NUCLEOTIDE SEQUENCE</scope>
</reference>
<feature type="transmembrane region" description="Helical" evidence="6">
    <location>
        <begin position="177"/>
        <end position="198"/>
    </location>
</feature>
<gene>
    <name evidence="8" type="ORF">LCGC14_2846290</name>
</gene>
<dbReference type="EMBL" id="LAZR01054618">
    <property type="protein sequence ID" value="KKK78166.1"/>
    <property type="molecule type" value="Genomic_DNA"/>
</dbReference>
<keyword evidence="3 6" id="KW-0812">Transmembrane</keyword>
<evidence type="ECO:0000256" key="1">
    <source>
        <dbReference type="ARBA" id="ARBA00004651"/>
    </source>
</evidence>
<comment type="subcellular location">
    <subcellularLocation>
        <location evidence="1">Cell membrane</location>
        <topology evidence="1">Multi-pass membrane protein</topology>
    </subcellularLocation>
</comment>
<dbReference type="InterPro" id="IPR004869">
    <property type="entry name" value="MMPL_dom"/>
</dbReference>
<organism evidence="8">
    <name type="scientific">marine sediment metagenome</name>
    <dbReference type="NCBI Taxonomy" id="412755"/>
    <lineage>
        <taxon>unclassified sequences</taxon>
        <taxon>metagenomes</taxon>
        <taxon>ecological metagenomes</taxon>
    </lineage>
</organism>
<dbReference type="PANTHER" id="PTHR33406:SF13">
    <property type="entry name" value="MEMBRANE PROTEIN YDFJ"/>
    <property type="match status" value="1"/>
</dbReference>
<proteinExistence type="predicted"/>
<keyword evidence="5 6" id="KW-0472">Membrane</keyword>
<feature type="non-terminal residue" evidence="8">
    <location>
        <position position="1"/>
    </location>
</feature>
<evidence type="ECO:0000256" key="2">
    <source>
        <dbReference type="ARBA" id="ARBA00022475"/>
    </source>
</evidence>
<dbReference type="PANTHER" id="PTHR33406">
    <property type="entry name" value="MEMBRANE PROTEIN MJ1562-RELATED"/>
    <property type="match status" value="1"/>
</dbReference>
<feature type="transmembrane region" description="Helical" evidence="6">
    <location>
        <begin position="153"/>
        <end position="171"/>
    </location>
</feature>
<feature type="transmembrane region" description="Helical" evidence="6">
    <location>
        <begin position="335"/>
        <end position="358"/>
    </location>
</feature>